<dbReference type="Proteomes" id="UP000178532">
    <property type="component" value="Unassembled WGS sequence"/>
</dbReference>
<dbReference type="Gene3D" id="3.90.550.10">
    <property type="entry name" value="Spore Coat Polysaccharide Biosynthesis Protein SpsA, Chain A"/>
    <property type="match status" value="1"/>
</dbReference>
<evidence type="ECO:0000313" key="3">
    <source>
        <dbReference type="Proteomes" id="UP000178532"/>
    </source>
</evidence>
<dbReference type="PANTHER" id="PTHR43685">
    <property type="entry name" value="GLYCOSYLTRANSFERASE"/>
    <property type="match status" value="1"/>
</dbReference>
<organism evidence="2 3">
    <name type="scientific">Candidatus Kaiserbacteria bacterium RIFCSPHIGHO2_02_FULL_54_22</name>
    <dbReference type="NCBI Taxonomy" id="1798495"/>
    <lineage>
        <taxon>Bacteria</taxon>
        <taxon>Candidatus Kaiseribacteriota</taxon>
    </lineage>
</organism>
<name>A0A1F6DLG3_9BACT</name>
<reference evidence="2 3" key="1">
    <citation type="journal article" date="2016" name="Nat. Commun.">
        <title>Thousands of microbial genomes shed light on interconnected biogeochemical processes in an aquifer system.</title>
        <authorList>
            <person name="Anantharaman K."/>
            <person name="Brown C.T."/>
            <person name="Hug L.A."/>
            <person name="Sharon I."/>
            <person name="Castelle C.J."/>
            <person name="Probst A.J."/>
            <person name="Thomas B.C."/>
            <person name="Singh A."/>
            <person name="Wilkins M.J."/>
            <person name="Karaoz U."/>
            <person name="Brodie E.L."/>
            <person name="Williams K.H."/>
            <person name="Hubbard S.S."/>
            <person name="Banfield J.F."/>
        </authorList>
    </citation>
    <scope>NUCLEOTIDE SEQUENCE [LARGE SCALE GENOMIC DNA]</scope>
</reference>
<dbReference type="Pfam" id="PF00535">
    <property type="entry name" value="Glycos_transf_2"/>
    <property type="match status" value="1"/>
</dbReference>
<dbReference type="SUPFAM" id="SSF53448">
    <property type="entry name" value="Nucleotide-diphospho-sugar transferases"/>
    <property type="match status" value="1"/>
</dbReference>
<accession>A0A1F6DLG3</accession>
<dbReference type="PANTHER" id="PTHR43685:SF2">
    <property type="entry name" value="GLYCOSYLTRANSFERASE 2-LIKE DOMAIN-CONTAINING PROTEIN"/>
    <property type="match status" value="1"/>
</dbReference>
<dbReference type="InterPro" id="IPR050834">
    <property type="entry name" value="Glycosyltransf_2"/>
</dbReference>
<proteinExistence type="predicted"/>
<evidence type="ECO:0000313" key="2">
    <source>
        <dbReference type="EMBL" id="OGG62130.1"/>
    </source>
</evidence>
<evidence type="ECO:0000259" key="1">
    <source>
        <dbReference type="Pfam" id="PF00535"/>
    </source>
</evidence>
<dbReference type="EMBL" id="MFLI01000012">
    <property type="protein sequence ID" value="OGG62130.1"/>
    <property type="molecule type" value="Genomic_DNA"/>
</dbReference>
<dbReference type="InterPro" id="IPR001173">
    <property type="entry name" value="Glyco_trans_2-like"/>
</dbReference>
<gene>
    <name evidence="2" type="ORF">A3C19_00185</name>
</gene>
<sequence length="323" mass="37128">MIKASIIIPAYNAARYVRAAVDSALAQTHPDIEIIVVDDGSTDDTRRILDPYAAARKIEYLQQENKGLSGARNAGIRRAKGEYIALLDADDIFMPDKMEKQIAHLERDLSCDVSYCDLYHFWDEEPEKSLKLDYKYYSGEEVLPNILRRSFIAPSTTLYRRRVFDRFGYFDEEIRQFAEDLEFWLRLTLGGAKICFLPEILVKLRLRREGSIQGLSRQPQMKLTALKVVEDVNAKMSAAERAKYGMSSHLRRYRLKTAFAYLLVGEKPSALEFVAKALENRPSGRIFSGLIRAVISVVPIRILQWSALKLYYFRRAALLKEVK</sequence>
<dbReference type="InterPro" id="IPR029044">
    <property type="entry name" value="Nucleotide-diphossugar_trans"/>
</dbReference>
<protein>
    <recommendedName>
        <fullName evidence="1">Glycosyltransferase 2-like domain-containing protein</fullName>
    </recommendedName>
</protein>
<dbReference type="STRING" id="1798495.A3C19_00185"/>
<comment type="caution">
    <text evidence="2">The sequence shown here is derived from an EMBL/GenBank/DDBJ whole genome shotgun (WGS) entry which is preliminary data.</text>
</comment>
<dbReference type="AlphaFoldDB" id="A0A1F6DLG3"/>
<feature type="domain" description="Glycosyltransferase 2-like" evidence="1">
    <location>
        <begin position="5"/>
        <end position="166"/>
    </location>
</feature>